<dbReference type="InterPro" id="IPR011020">
    <property type="entry name" value="HTTM-like"/>
</dbReference>
<reference evidence="10" key="1">
    <citation type="submission" date="2021-01" db="EMBL/GenBank/DDBJ databases">
        <authorList>
            <person name="Corre E."/>
            <person name="Pelletier E."/>
            <person name="Niang G."/>
            <person name="Scheremetjew M."/>
            <person name="Finn R."/>
            <person name="Kale V."/>
            <person name="Holt S."/>
            <person name="Cochrane G."/>
            <person name="Meng A."/>
            <person name="Brown T."/>
            <person name="Cohen L."/>
        </authorList>
    </citation>
    <scope>NUCLEOTIDE SEQUENCE</scope>
    <source>
        <strain evidence="10">DIVA3 518/3/11/1/6</strain>
    </source>
</reference>
<dbReference type="AlphaFoldDB" id="A0A7S4HNC3"/>
<comment type="subcellular location">
    <subcellularLocation>
        <location evidence="1">Endomembrane system</location>
        <topology evidence="1">Multi-pass membrane protein</topology>
    </subcellularLocation>
</comment>
<dbReference type="Pfam" id="PF05090">
    <property type="entry name" value="HTTM"/>
    <property type="match status" value="1"/>
</dbReference>
<dbReference type="InterPro" id="IPR007782">
    <property type="entry name" value="VKG_COase"/>
</dbReference>
<evidence type="ECO:0000256" key="4">
    <source>
        <dbReference type="ARBA" id="ARBA00023136"/>
    </source>
</evidence>
<keyword evidence="6" id="KW-0456">Lyase</keyword>
<dbReference type="InterPro" id="IPR053935">
    <property type="entry name" value="VKGC_lumenal_dom"/>
</dbReference>
<dbReference type="GO" id="GO:0008488">
    <property type="term" value="F:gamma-glutamyl carboxylase activity"/>
    <property type="evidence" value="ECO:0007669"/>
    <property type="project" value="InterPro"/>
</dbReference>
<evidence type="ECO:0000259" key="9">
    <source>
        <dbReference type="SMART" id="SM00752"/>
    </source>
</evidence>
<evidence type="ECO:0000256" key="8">
    <source>
        <dbReference type="SAM" id="Phobius"/>
    </source>
</evidence>
<sequence length="584" mass="70093">MSLRRRKYGSTSSSLGPQLGSKSEDTADTNIFHKFCCYLFEPDDASYLAVFRIMWGCIMTYEIWTHMDSNYIKTSSAYYSSHGFSFKYYGFDWTIVPDFEVMKLFLLVLFLLGLCITVGLLYRVTSVLFALGFLYLFTLDATWYLNHFYLVVIMSWMLCFLPCNVYFSIDALLFPTIASKTVPKWCLWVIRIELWIVYTYAGVAKLDVDWLRGEPMRLWLAKRQMYPVIGWLFQYEPVYYWFSYSGLIYDLLVGFLLLCPKTFYIGLAMTIFFHSMNKFLFNIGIFPWLMMASTTLFLEPYWPRKAVHNLVQSFKSKPRKFVDFKVSSFAATKPRKLKLKEKLILILCCCFLIQQLATPLRHHLYPGDVSWNENGHRYSWRMKLRDKQCEAELYVYMPESRLWFEYPVNNFLPGAYYREFTYRPDFMMQFVHSTKSHLFEKNKQMPEIYIYSACRLNFRRVAMLTDPRVNLAERDIWEWTYDWITQKPELTEEEIQQLPWNFEWNFNWLTLPWENTIPQLKQKQQEDLVEMQTLVNSWHDDFRDFIADKYFDGDKDTANHRQKHLINTAEREQMRSFARKNLLL</sequence>
<keyword evidence="2 8" id="KW-0812">Transmembrane</keyword>
<dbReference type="PANTHER" id="PTHR12639">
    <property type="entry name" value="VITAMIN K-DEPENDENT GAMMA-CARBOXYLASE"/>
    <property type="match status" value="1"/>
</dbReference>
<dbReference type="InterPro" id="IPR053934">
    <property type="entry name" value="HTTM_dom"/>
</dbReference>
<accession>A0A7S4HNC3</accession>
<name>A0A7S4HNC3_9EUKA</name>
<evidence type="ECO:0000313" key="10">
    <source>
        <dbReference type="EMBL" id="CAE2204419.1"/>
    </source>
</evidence>
<dbReference type="Pfam" id="PF22777">
    <property type="entry name" value="VKGC_lumenal_dom"/>
    <property type="match status" value="1"/>
</dbReference>
<dbReference type="GO" id="GO:0012505">
    <property type="term" value="C:endomembrane system"/>
    <property type="evidence" value="ECO:0007669"/>
    <property type="project" value="UniProtKB-SubCell"/>
</dbReference>
<evidence type="ECO:0000256" key="2">
    <source>
        <dbReference type="ARBA" id="ARBA00022692"/>
    </source>
</evidence>
<dbReference type="EMBL" id="HBKP01003633">
    <property type="protein sequence ID" value="CAE2204419.1"/>
    <property type="molecule type" value="Transcribed_RNA"/>
</dbReference>
<evidence type="ECO:0000256" key="5">
    <source>
        <dbReference type="ARBA" id="ARBA00023157"/>
    </source>
</evidence>
<keyword evidence="5" id="KW-1015">Disulfide bond</keyword>
<evidence type="ECO:0000256" key="7">
    <source>
        <dbReference type="SAM" id="MobiDB-lite"/>
    </source>
</evidence>
<feature type="transmembrane region" description="Helical" evidence="8">
    <location>
        <begin position="149"/>
        <end position="173"/>
    </location>
</feature>
<organism evidence="10">
    <name type="scientific">Vannella robusta</name>
    <dbReference type="NCBI Taxonomy" id="1487602"/>
    <lineage>
        <taxon>Eukaryota</taxon>
        <taxon>Amoebozoa</taxon>
        <taxon>Discosea</taxon>
        <taxon>Flabellinia</taxon>
        <taxon>Vannellidae</taxon>
        <taxon>Vannella</taxon>
    </lineage>
</organism>
<evidence type="ECO:0000256" key="6">
    <source>
        <dbReference type="ARBA" id="ARBA00023239"/>
    </source>
</evidence>
<feature type="transmembrane region" description="Helical" evidence="8">
    <location>
        <begin position="249"/>
        <end position="273"/>
    </location>
</feature>
<evidence type="ECO:0000256" key="1">
    <source>
        <dbReference type="ARBA" id="ARBA00004127"/>
    </source>
</evidence>
<dbReference type="GO" id="GO:0019842">
    <property type="term" value="F:vitamin binding"/>
    <property type="evidence" value="ECO:0007669"/>
    <property type="project" value="TreeGrafter"/>
</dbReference>
<evidence type="ECO:0000256" key="3">
    <source>
        <dbReference type="ARBA" id="ARBA00022989"/>
    </source>
</evidence>
<feature type="transmembrane region" description="Helical" evidence="8">
    <location>
        <begin position="104"/>
        <end position="137"/>
    </location>
</feature>
<feature type="domain" description="HTTM-like" evidence="9">
    <location>
        <begin position="40"/>
        <end position="302"/>
    </location>
</feature>
<keyword evidence="4 8" id="KW-0472">Membrane</keyword>
<keyword evidence="3 8" id="KW-1133">Transmembrane helix</keyword>
<dbReference type="PANTHER" id="PTHR12639:SF7">
    <property type="entry name" value="HTTM DOMAIN-CONTAINING PROTEIN"/>
    <property type="match status" value="1"/>
</dbReference>
<feature type="transmembrane region" description="Helical" evidence="8">
    <location>
        <begin position="185"/>
        <end position="204"/>
    </location>
</feature>
<proteinExistence type="predicted"/>
<gene>
    <name evidence="10" type="ORF">VSP0166_LOCUS2633</name>
</gene>
<dbReference type="SMART" id="SM00752">
    <property type="entry name" value="HTTM"/>
    <property type="match status" value="1"/>
</dbReference>
<protein>
    <recommendedName>
        <fullName evidence="9">HTTM-like domain-containing protein</fullName>
    </recommendedName>
</protein>
<feature type="transmembrane region" description="Helical" evidence="8">
    <location>
        <begin position="279"/>
        <end position="298"/>
    </location>
</feature>
<feature type="region of interest" description="Disordered" evidence="7">
    <location>
        <begin position="1"/>
        <end position="23"/>
    </location>
</feature>